<keyword evidence="3" id="KW-0615">Plasmid copy control</keyword>
<comment type="caution">
    <text evidence="5">The sequence shown here is derived from an EMBL/GenBank/DDBJ whole genome shotgun (WGS) entry which is preliminary data.</text>
</comment>
<accession>A0A2P5SX77</accession>
<evidence type="ECO:0000256" key="4">
    <source>
        <dbReference type="ARBA" id="ARBA00022705"/>
    </source>
</evidence>
<dbReference type="GO" id="GO:0006260">
    <property type="term" value="P:DNA replication"/>
    <property type="evidence" value="ECO:0007669"/>
    <property type="project" value="UniProtKB-KW"/>
</dbReference>
<dbReference type="EMBL" id="PDKS01000011">
    <property type="protein sequence ID" value="PPI86941.1"/>
    <property type="molecule type" value="Genomic_DNA"/>
</dbReference>
<dbReference type="Proteomes" id="UP000296034">
    <property type="component" value="Plasmid pSOE3"/>
</dbReference>
<comment type="similarity">
    <text evidence="2">Belongs to the IncFII RepA family.</text>
</comment>
<comment type="function">
    <text evidence="1">This protein is essential for plasmid replication; it is involved in copy control functions.</text>
</comment>
<keyword evidence="5" id="KW-0614">Plasmid</keyword>
<evidence type="ECO:0000256" key="3">
    <source>
        <dbReference type="ARBA" id="ARBA00022689"/>
    </source>
</evidence>
<dbReference type="AlphaFoldDB" id="A0A2P5SX77"/>
<sequence length="298" mass="35560">MKLHNEIKLDKRHRGTHSIICKCPKPEWFAPPNYKPLPGELGHAMRKLVMKDKKNGKICLRRQISRDPYFIKLRKAAGRKRDFRPDKQALIDAIFPLLIQKVDMGSWIVTANITQLANELSPKNKQKEIIQETKVTPSRISRLLPEMMRYGLCELPSLKWDPTKKHWMPRHIILTERFWQLCGINIDKILYQRNKRLEEELEGIIEDPGTYESINIARNRWYEKMQIATLKYRREKATREKRRKKLSSLPLDQRRYTMASWIIRSSPNHVLFNMDHESFNRLVWKNLNQLNLGLNWKT</sequence>
<evidence type="ECO:0000313" key="5">
    <source>
        <dbReference type="EMBL" id="PPI86941.1"/>
    </source>
</evidence>
<reference evidence="5" key="1">
    <citation type="journal article" date="2018" name="Genome Biol. Evol.">
        <title>Cladogenesis and Genomic Streamlining in Extracellular Endosymbionts of Tropical Stink Bugs.</title>
        <authorList>
            <person name="Otero-Bravo A."/>
            <person name="Goffredi S."/>
            <person name="Sabree Z.L."/>
        </authorList>
    </citation>
    <scope>NUCLEOTIDE SEQUENCE [LARGE SCALE GENOMIC DNA]</scope>
    <source>
        <strain evidence="5">SoET</strain>
        <plasmid evidence="5">pSOE3</plasmid>
    </source>
</reference>
<geneLocation type="plasmid" evidence="5">
    <name>pSOE3</name>
</geneLocation>
<gene>
    <name evidence="5" type="ORF">CRV11_03660</name>
</gene>
<dbReference type="NCBIfam" id="NF040977">
    <property type="entry name" value="RepA_IncFII_LM"/>
    <property type="match status" value="1"/>
</dbReference>
<dbReference type="Pfam" id="PF02387">
    <property type="entry name" value="IncFII_repA"/>
    <property type="match status" value="1"/>
</dbReference>
<organism evidence="5">
    <name type="scientific">Candidatus Pantoea edessiphila</name>
    <dbReference type="NCBI Taxonomy" id="2044610"/>
    <lineage>
        <taxon>Bacteria</taxon>
        <taxon>Pseudomonadati</taxon>
        <taxon>Pseudomonadota</taxon>
        <taxon>Gammaproteobacteria</taxon>
        <taxon>Enterobacterales</taxon>
        <taxon>Erwiniaceae</taxon>
        <taxon>Pantoea</taxon>
    </lineage>
</organism>
<dbReference type="OrthoDB" id="6481003at2"/>
<proteinExistence type="inferred from homology"/>
<evidence type="ECO:0000256" key="2">
    <source>
        <dbReference type="ARBA" id="ARBA00008256"/>
    </source>
</evidence>
<dbReference type="InterPro" id="IPR003446">
    <property type="entry name" value="Plasmid_replication_init_RepA"/>
</dbReference>
<keyword evidence="4" id="KW-0235">DNA replication</keyword>
<protein>
    <submittedName>
        <fullName evidence="5">Replication initiation protein</fullName>
    </submittedName>
</protein>
<evidence type="ECO:0000256" key="1">
    <source>
        <dbReference type="ARBA" id="ARBA00002740"/>
    </source>
</evidence>
<dbReference type="GO" id="GO:0006276">
    <property type="term" value="P:plasmid maintenance"/>
    <property type="evidence" value="ECO:0007669"/>
    <property type="project" value="UniProtKB-KW"/>
</dbReference>
<name>A0A2P5SX77_9GAMM</name>